<dbReference type="InterPro" id="IPR001387">
    <property type="entry name" value="Cro/C1-type_HTH"/>
</dbReference>
<reference evidence="2" key="1">
    <citation type="journal article" date="2021" name="Proc. Natl. Acad. Sci. U.S.A.">
        <title>A Catalog of Tens of Thousands of Viruses from Human Metagenomes Reveals Hidden Associations with Chronic Diseases.</title>
        <authorList>
            <person name="Tisza M.J."/>
            <person name="Buck C.B."/>
        </authorList>
    </citation>
    <scope>NUCLEOTIDE SEQUENCE</scope>
    <source>
        <strain evidence="2">CtFH16</strain>
    </source>
</reference>
<dbReference type="Gene3D" id="1.10.260.40">
    <property type="entry name" value="lambda repressor-like DNA-binding domains"/>
    <property type="match status" value="1"/>
</dbReference>
<dbReference type="SMART" id="SM00530">
    <property type="entry name" value="HTH_XRE"/>
    <property type="match status" value="1"/>
</dbReference>
<dbReference type="Pfam" id="PF01381">
    <property type="entry name" value="HTH_3"/>
    <property type="match status" value="1"/>
</dbReference>
<sequence>MKTEIDRDLFRHRLYELMVEQNLSQYDLAREMRISVSALNNWFHLKRTPRKSSINKLCKYFNVDSSYFLKENPD</sequence>
<dbReference type="InterPro" id="IPR010982">
    <property type="entry name" value="Lambda_DNA-bd_dom_sf"/>
</dbReference>
<dbReference type="GO" id="GO:0003677">
    <property type="term" value="F:DNA binding"/>
    <property type="evidence" value="ECO:0007669"/>
    <property type="project" value="InterPro"/>
</dbReference>
<name>A0A8S5TN52_9CAUD</name>
<dbReference type="CDD" id="cd00093">
    <property type="entry name" value="HTH_XRE"/>
    <property type="match status" value="1"/>
</dbReference>
<evidence type="ECO:0000259" key="1">
    <source>
        <dbReference type="PROSITE" id="PS50943"/>
    </source>
</evidence>
<organism evidence="2">
    <name type="scientific">Siphoviridae sp. ctFH16</name>
    <dbReference type="NCBI Taxonomy" id="2827817"/>
    <lineage>
        <taxon>Viruses</taxon>
        <taxon>Duplodnaviria</taxon>
        <taxon>Heunggongvirae</taxon>
        <taxon>Uroviricota</taxon>
        <taxon>Caudoviricetes</taxon>
    </lineage>
</organism>
<feature type="domain" description="HTH cro/C1-type" evidence="1">
    <location>
        <begin position="14"/>
        <end position="68"/>
    </location>
</feature>
<protein>
    <submittedName>
        <fullName evidence="2">Repressor protein CI</fullName>
    </submittedName>
</protein>
<dbReference type="EMBL" id="BK032863">
    <property type="protein sequence ID" value="DAF64559.1"/>
    <property type="molecule type" value="Genomic_DNA"/>
</dbReference>
<dbReference type="SUPFAM" id="SSF47413">
    <property type="entry name" value="lambda repressor-like DNA-binding domains"/>
    <property type="match status" value="1"/>
</dbReference>
<dbReference type="PROSITE" id="PS50943">
    <property type="entry name" value="HTH_CROC1"/>
    <property type="match status" value="1"/>
</dbReference>
<accession>A0A8S5TN52</accession>
<evidence type="ECO:0000313" key="2">
    <source>
        <dbReference type="EMBL" id="DAF64559.1"/>
    </source>
</evidence>
<proteinExistence type="predicted"/>